<accession>A0AAD6D217</accession>
<proteinExistence type="predicted"/>
<dbReference type="Proteomes" id="UP001220324">
    <property type="component" value="Unassembled WGS sequence"/>
</dbReference>
<dbReference type="EMBL" id="JAQIZZ010000003">
    <property type="protein sequence ID" value="KAJ5547457.1"/>
    <property type="molecule type" value="Genomic_DNA"/>
</dbReference>
<keyword evidence="2" id="KW-1185">Reference proteome</keyword>
<comment type="caution">
    <text evidence="1">The sequence shown here is derived from an EMBL/GenBank/DDBJ whole genome shotgun (WGS) entry which is preliminary data.</text>
</comment>
<sequence length="117" mass="12934">MGLDFPTNRNGWQFDLVGLLAVIGESIIDEIVQPLTPSPSTLLPRLLLAPHAFIRPSRRTALLSTPITGAGVYSGATIDSIPYFAAMVHQVDLFQPYEFQGMTIKLKLDRFHLQIAN</sequence>
<evidence type="ECO:0000313" key="1">
    <source>
        <dbReference type="EMBL" id="KAJ5547457.1"/>
    </source>
</evidence>
<gene>
    <name evidence="1" type="ORF">N7494_005042</name>
</gene>
<dbReference type="AlphaFoldDB" id="A0AAD6D217"/>
<reference evidence="1 2" key="1">
    <citation type="journal article" date="2023" name="IMA Fungus">
        <title>Comparative genomic study of the Penicillium genus elucidates a diverse pangenome and 15 lateral gene transfer events.</title>
        <authorList>
            <person name="Petersen C."/>
            <person name="Sorensen T."/>
            <person name="Nielsen M.R."/>
            <person name="Sondergaard T.E."/>
            <person name="Sorensen J.L."/>
            <person name="Fitzpatrick D.A."/>
            <person name="Frisvad J.C."/>
            <person name="Nielsen K.L."/>
        </authorList>
    </citation>
    <scope>NUCLEOTIDE SEQUENCE [LARGE SCALE GENOMIC DNA]</scope>
    <source>
        <strain evidence="1 2">IBT 35679</strain>
    </source>
</reference>
<organism evidence="1 2">
    <name type="scientific">Penicillium frequentans</name>
    <dbReference type="NCBI Taxonomy" id="3151616"/>
    <lineage>
        <taxon>Eukaryota</taxon>
        <taxon>Fungi</taxon>
        <taxon>Dikarya</taxon>
        <taxon>Ascomycota</taxon>
        <taxon>Pezizomycotina</taxon>
        <taxon>Eurotiomycetes</taxon>
        <taxon>Eurotiomycetidae</taxon>
        <taxon>Eurotiales</taxon>
        <taxon>Aspergillaceae</taxon>
        <taxon>Penicillium</taxon>
    </lineage>
</organism>
<name>A0AAD6D217_9EURO</name>
<protein>
    <submittedName>
        <fullName evidence="1">Uncharacterized protein</fullName>
    </submittedName>
</protein>
<evidence type="ECO:0000313" key="2">
    <source>
        <dbReference type="Proteomes" id="UP001220324"/>
    </source>
</evidence>